<dbReference type="EMBL" id="CP069038">
    <property type="protein sequence ID" value="QRD03909.1"/>
    <property type="molecule type" value="Genomic_DNA"/>
</dbReference>
<protein>
    <submittedName>
        <fullName evidence="1">Uncharacterized protein</fullName>
    </submittedName>
</protein>
<accession>A0A7U2FGR8</accession>
<evidence type="ECO:0000313" key="1">
    <source>
        <dbReference type="EMBL" id="QRD03909.1"/>
    </source>
</evidence>
<gene>
    <name evidence="1" type="ORF">JI435_442600</name>
</gene>
<keyword evidence="2" id="KW-1185">Reference proteome</keyword>
<dbReference type="Proteomes" id="UP000663193">
    <property type="component" value="Chromosome 16"/>
</dbReference>
<dbReference type="VEuPathDB" id="FungiDB:JI435_442600"/>
<reference evidence="2" key="1">
    <citation type="journal article" date="2021" name="BMC Genomics">
        <title>Chromosome-level genome assembly and manually-curated proteome of model necrotroph Parastagonospora nodorum Sn15 reveals a genome-wide trove of candidate effector homologs, and redundancy of virulence-related functions within an accessory chromosome.</title>
        <authorList>
            <person name="Bertazzoni S."/>
            <person name="Jones D.A.B."/>
            <person name="Phan H.T."/>
            <person name="Tan K.-C."/>
            <person name="Hane J.K."/>
        </authorList>
    </citation>
    <scope>NUCLEOTIDE SEQUENCE [LARGE SCALE GENOMIC DNA]</scope>
    <source>
        <strain evidence="2">SN15 / ATCC MYA-4574 / FGSC 10173)</strain>
    </source>
</reference>
<proteinExistence type="predicted"/>
<dbReference type="AlphaFoldDB" id="A0A7U2FGR8"/>
<name>A0A7U2FGR8_PHANO</name>
<sequence length="96" mass="10907">MPESHSIQTCYSIRIEPHPVFKCLDNAKQYLQSLRNDIVAAEPTWDVEASHESYVGGERLTGFTVKGEDENVRQVAWIGRIQSTRISSNGNRTETR</sequence>
<organism evidence="1 2">
    <name type="scientific">Phaeosphaeria nodorum (strain SN15 / ATCC MYA-4574 / FGSC 10173)</name>
    <name type="common">Glume blotch fungus</name>
    <name type="synonym">Parastagonospora nodorum</name>
    <dbReference type="NCBI Taxonomy" id="321614"/>
    <lineage>
        <taxon>Eukaryota</taxon>
        <taxon>Fungi</taxon>
        <taxon>Dikarya</taxon>
        <taxon>Ascomycota</taxon>
        <taxon>Pezizomycotina</taxon>
        <taxon>Dothideomycetes</taxon>
        <taxon>Pleosporomycetidae</taxon>
        <taxon>Pleosporales</taxon>
        <taxon>Pleosporineae</taxon>
        <taxon>Phaeosphaeriaceae</taxon>
        <taxon>Parastagonospora</taxon>
    </lineage>
</organism>
<evidence type="ECO:0000313" key="2">
    <source>
        <dbReference type="Proteomes" id="UP000663193"/>
    </source>
</evidence>